<evidence type="ECO:0000313" key="2">
    <source>
        <dbReference type="Proteomes" id="UP000199559"/>
    </source>
</evidence>
<dbReference type="EMBL" id="FORM01000005">
    <property type="protein sequence ID" value="SFJ18539.1"/>
    <property type="molecule type" value="Genomic_DNA"/>
</dbReference>
<gene>
    <name evidence="1" type="ORF">SAMN05443431_10531</name>
</gene>
<organism evidence="1 2">
    <name type="scientific">Olleya namhaensis</name>
    <dbReference type="NCBI Taxonomy" id="1144750"/>
    <lineage>
        <taxon>Bacteria</taxon>
        <taxon>Pseudomonadati</taxon>
        <taxon>Bacteroidota</taxon>
        <taxon>Flavobacteriia</taxon>
        <taxon>Flavobacteriales</taxon>
        <taxon>Flavobacteriaceae</taxon>
    </lineage>
</organism>
<name>A0A1I3PAS9_9FLAO</name>
<dbReference type="RefSeq" id="WP_090839589.1">
    <property type="nucleotide sequence ID" value="NZ_FORM01000005.1"/>
</dbReference>
<dbReference type="Proteomes" id="UP000199559">
    <property type="component" value="Unassembled WGS sequence"/>
</dbReference>
<accession>A0A1I3PAS9</accession>
<dbReference type="SUPFAM" id="SSF53756">
    <property type="entry name" value="UDP-Glycosyltransferase/glycogen phosphorylase"/>
    <property type="match status" value="1"/>
</dbReference>
<dbReference type="Pfam" id="PF13692">
    <property type="entry name" value="Glyco_trans_1_4"/>
    <property type="match status" value="1"/>
</dbReference>
<keyword evidence="2" id="KW-1185">Reference proteome</keyword>
<proteinExistence type="predicted"/>
<dbReference type="STRING" id="1144750.SAMN05443431_10531"/>
<protein>
    <submittedName>
        <fullName evidence="1">Glycosyltransferase involved in cell wall bisynthesis</fullName>
    </submittedName>
</protein>
<evidence type="ECO:0000313" key="1">
    <source>
        <dbReference type="EMBL" id="SFJ18539.1"/>
    </source>
</evidence>
<sequence>MNQKLLIIGFVWPEPKSSAAGSRMMQLIEVFQSANYDITFASACAKTDNAFDLSSINVNTENIVLNDSSFDVFVKELNPCMVLFDRFMVEEQFGWRVAEQCPDALRLLDTEDLHSLRKGRQQALKDNAMFDISYLQNDTAKREIASILRCDLSFIISQVEIEILVNQFNIDEHLLYYLPFLLDPISPETQKKSPKFKDRNHFVTIGNFMHPPNFDAVVFLKTEIWPLIRKALPKAEIHIYGSYVSEKAQQLNKPEDGFFILGYTDNVKEVMEHAKVCLAPLRFGAGLKGKLIDAMEGGTPCVTTTIGAEGMYGTLKDTNAFIEDDAKAFAKQAVELHSNKIYWNGKQKNGFMIINTLYDKAIYTKDVLHTVETLLADLQSHRQHHFLGQILMYQTMQSTKYMSKWIEEKNKDK</sequence>
<dbReference type="Gene3D" id="3.40.50.2000">
    <property type="entry name" value="Glycogen Phosphorylase B"/>
    <property type="match status" value="1"/>
</dbReference>
<dbReference type="GO" id="GO:0016740">
    <property type="term" value="F:transferase activity"/>
    <property type="evidence" value="ECO:0007669"/>
    <property type="project" value="UniProtKB-KW"/>
</dbReference>
<dbReference type="CDD" id="cd03801">
    <property type="entry name" value="GT4_PimA-like"/>
    <property type="match status" value="1"/>
</dbReference>
<reference evidence="2" key="1">
    <citation type="submission" date="2016-10" db="EMBL/GenBank/DDBJ databases">
        <authorList>
            <person name="Varghese N."/>
            <person name="Submissions S."/>
        </authorList>
    </citation>
    <scope>NUCLEOTIDE SEQUENCE [LARGE SCALE GENOMIC DNA]</scope>
    <source>
        <strain evidence="2">DSM 28881</strain>
    </source>
</reference>
<dbReference type="AlphaFoldDB" id="A0A1I3PAS9"/>
<keyword evidence="1" id="KW-0808">Transferase</keyword>